<dbReference type="Gene3D" id="3.40.30.10">
    <property type="entry name" value="Glutaredoxin"/>
    <property type="match status" value="1"/>
</dbReference>
<dbReference type="Proteomes" id="UP000188219">
    <property type="component" value="Chromosome"/>
</dbReference>
<evidence type="ECO:0000313" key="3">
    <source>
        <dbReference type="Proteomes" id="UP000188219"/>
    </source>
</evidence>
<dbReference type="CDD" id="cd03024">
    <property type="entry name" value="DsbA_FrnE"/>
    <property type="match status" value="1"/>
</dbReference>
<dbReference type="EMBL" id="CP019650">
    <property type="protein sequence ID" value="AQQ66775.1"/>
    <property type="molecule type" value="Genomic_DNA"/>
</dbReference>
<dbReference type="STRING" id="260552.Mag101_03315"/>
<keyword evidence="3" id="KW-1185">Reference proteome</keyword>
<dbReference type="InterPro" id="IPR036249">
    <property type="entry name" value="Thioredoxin-like_sf"/>
</dbReference>
<dbReference type="GO" id="GO:0016491">
    <property type="term" value="F:oxidoreductase activity"/>
    <property type="evidence" value="ECO:0007669"/>
    <property type="project" value="InterPro"/>
</dbReference>
<reference evidence="2" key="1">
    <citation type="submission" date="2017-02" db="EMBL/GenBank/DDBJ databases">
        <title>Genome of Microbulbifer agarilyticus GP101.</title>
        <authorList>
            <person name="Jung J."/>
            <person name="Bae S.S."/>
            <person name="Baek K."/>
        </authorList>
    </citation>
    <scope>NUCLEOTIDE SEQUENCE [LARGE SCALE GENOMIC DNA]</scope>
    <source>
        <strain evidence="2">GP101</strain>
    </source>
</reference>
<dbReference type="InterPro" id="IPR001853">
    <property type="entry name" value="DSBA-like_thioredoxin_dom"/>
</dbReference>
<gene>
    <name evidence="2" type="ORF">Mag101_03315</name>
</gene>
<protein>
    <recommendedName>
        <fullName evidence="1">DSBA-like thioredoxin domain-containing protein</fullName>
    </recommendedName>
</protein>
<dbReference type="OrthoDB" id="9799122at2"/>
<feature type="domain" description="DSBA-like thioredoxin" evidence="1">
    <location>
        <begin position="8"/>
        <end position="210"/>
    </location>
</feature>
<proteinExistence type="predicted"/>
<organism evidence="2 3">
    <name type="scientific">Microbulbifer agarilyticus</name>
    <dbReference type="NCBI Taxonomy" id="260552"/>
    <lineage>
        <taxon>Bacteria</taxon>
        <taxon>Pseudomonadati</taxon>
        <taxon>Pseudomonadota</taxon>
        <taxon>Gammaproteobacteria</taxon>
        <taxon>Cellvibrionales</taxon>
        <taxon>Microbulbiferaceae</taxon>
        <taxon>Microbulbifer</taxon>
    </lineage>
</organism>
<dbReference type="AlphaFoldDB" id="A0A1Q2M231"/>
<name>A0A1Q2M231_9GAMM</name>
<accession>A0A1Q2M231</accession>
<dbReference type="PANTHER" id="PTHR13887">
    <property type="entry name" value="GLUTATHIONE S-TRANSFERASE KAPPA"/>
    <property type="match status" value="1"/>
</dbReference>
<dbReference type="KEGG" id="maga:Mag101_03315"/>
<dbReference type="SUPFAM" id="SSF52833">
    <property type="entry name" value="Thioredoxin-like"/>
    <property type="match status" value="1"/>
</dbReference>
<evidence type="ECO:0000259" key="1">
    <source>
        <dbReference type="Pfam" id="PF01323"/>
    </source>
</evidence>
<dbReference type="RefSeq" id="WP_077400746.1">
    <property type="nucleotide sequence ID" value="NZ_CP019650.1"/>
</dbReference>
<evidence type="ECO:0000313" key="2">
    <source>
        <dbReference type="EMBL" id="AQQ66775.1"/>
    </source>
</evidence>
<dbReference type="PANTHER" id="PTHR13887:SF41">
    <property type="entry name" value="THIOREDOXIN SUPERFAMILY PROTEIN"/>
    <property type="match status" value="1"/>
</dbReference>
<dbReference type="Pfam" id="PF01323">
    <property type="entry name" value="DSBA"/>
    <property type="match status" value="1"/>
</dbReference>
<sequence>MAKTYLRIDIVSDVVCPWCVIGFKRLEQALAKFPGQFEPNFVWHPFELNPQMPEAGENLREHMVAKYQISPEESLESRERLKEIGSALGFDFNFSDEMRIYNTNHAHRLLHWAEPTGRQTELQMRLFEDYFTHGKNLNHERVLLDAVDSVGLNREEASAALHDAAIKRQTLAREEQLLMQGISGVPLFMFNHDYAISGAEETSVFEAQLQQLAEAGN</sequence>